<organism evidence="7 8">
    <name type="scientific">Aestuariivirga litoralis</name>
    <dbReference type="NCBI Taxonomy" id="2650924"/>
    <lineage>
        <taxon>Bacteria</taxon>
        <taxon>Pseudomonadati</taxon>
        <taxon>Pseudomonadota</taxon>
        <taxon>Alphaproteobacteria</taxon>
        <taxon>Hyphomicrobiales</taxon>
        <taxon>Aestuariivirgaceae</taxon>
        <taxon>Aestuariivirga</taxon>
    </lineage>
</organism>
<dbReference type="InterPro" id="IPR033138">
    <property type="entry name" value="Cu_oxidase_CS"/>
</dbReference>
<dbReference type="Gene3D" id="2.60.40.420">
    <property type="entry name" value="Cupredoxins - blue copper proteins"/>
    <property type="match status" value="3"/>
</dbReference>
<keyword evidence="1" id="KW-0479">Metal-binding</keyword>
<dbReference type="PROSITE" id="PS51318">
    <property type="entry name" value="TAT"/>
    <property type="match status" value="1"/>
</dbReference>
<evidence type="ECO:0000259" key="5">
    <source>
        <dbReference type="Pfam" id="PF07731"/>
    </source>
</evidence>
<proteinExistence type="predicted"/>
<feature type="domain" description="Plastocyanin-like" evidence="4">
    <location>
        <begin position="203"/>
        <end position="271"/>
    </location>
</feature>
<evidence type="ECO:0000256" key="1">
    <source>
        <dbReference type="ARBA" id="ARBA00022723"/>
    </source>
</evidence>
<dbReference type="GO" id="GO:0005507">
    <property type="term" value="F:copper ion binding"/>
    <property type="evidence" value="ECO:0007669"/>
    <property type="project" value="InterPro"/>
</dbReference>
<dbReference type="InterPro" id="IPR001117">
    <property type="entry name" value="Cu-oxidase_2nd"/>
</dbReference>
<dbReference type="Proteomes" id="UP000248795">
    <property type="component" value="Unassembled WGS sequence"/>
</dbReference>
<dbReference type="InterPro" id="IPR011706">
    <property type="entry name" value="Cu-oxidase_C"/>
</dbReference>
<dbReference type="InterPro" id="IPR011707">
    <property type="entry name" value="Cu-oxidase-like_N"/>
</dbReference>
<dbReference type="GO" id="GO:0016491">
    <property type="term" value="F:oxidoreductase activity"/>
    <property type="evidence" value="ECO:0007669"/>
    <property type="project" value="UniProtKB-KW"/>
</dbReference>
<feature type="domain" description="Plastocyanin-like" evidence="5">
    <location>
        <begin position="357"/>
        <end position="458"/>
    </location>
</feature>
<dbReference type="EMBL" id="QKVK01000001">
    <property type="protein sequence ID" value="PZF78306.1"/>
    <property type="molecule type" value="Genomic_DNA"/>
</dbReference>
<accession>A0A2W2BXX8</accession>
<evidence type="ECO:0000313" key="7">
    <source>
        <dbReference type="EMBL" id="PZF78306.1"/>
    </source>
</evidence>
<evidence type="ECO:0000313" key="8">
    <source>
        <dbReference type="Proteomes" id="UP000248795"/>
    </source>
</evidence>
<sequence>MTMVITRRHFLGGTLALAGMSAAARAQQLTADGFIELHAQKVTLGLLEAGAGKTEAWLLGPGPGPAIIRARQGEPLKLRLINDLDREIWLHFFGVRGPTELMTINVPPGADHAVDCVFTPPDAGTFWLAPMSDQSRLRDMGLGAVLVVEEAQPIPGLADLVLVLDDWKLDDTGAVEGNFGDVEAMVGEGRLGNWFTINNRFRPKLDLARDSFTRLRVLNAANVRTMYLLFKGQNPLLIARDGQPVRPEMLNGKSIALAPGERADLLVSASEGDIGLALDLFEDVAEIGWLIAPGGSIDPPAIADNFALPANPVPPLAAPDKMKGVTLTLEGGIKGGLARAILNGEERDLRTLLENGKGWAINGVAGPAAEPMFTAKKGETIRLDIVNRTAFAQPIHIHGHAWQVLGGEPPGPFLDTVVVPAGQTVSLAFTADNPGLWALHSLVAERADGGLIGTFTVAE</sequence>
<dbReference type="PROSITE" id="PS00079">
    <property type="entry name" value="MULTICOPPER_OXIDASE1"/>
    <property type="match status" value="1"/>
</dbReference>
<protein>
    <recommendedName>
        <fullName evidence="9">Multicopper oxidase family protein</fullName>
    </recommendedName>
</protein>
<keyword evidence="3" id="KW-0732">Signal</keyword>
<dbReference type="PANTHER" id="PTHR11709:SF2">
    <property type="entry name" value="MULTICOPPER OXIDASE LPR1"/>
    <property type="match status" value="1"/>
</dbReference>
<evidence type="ECO:0008006" key="9">
    <source>
        <dbReference type="Google" id="ProtNLM"/>
    </source>
</evidence>
<dbReference type="InterPro" id="IPR006311">
    <property type="entry name" value="TAT_signal"/>
</dbReference>
<dbReference type="Pfam" id="PF07732">
    <property type="entry name" value="Cu-oxidase_3"/>
    <property type="match status" value="1"/>
</dbReference>
<dbReference type="SUPFAM" id="SSF49503">
    <property type="entry name" value="Cupredoxins"/>
    <property type="match status" value="3"/>
</dbReference>
<dbReference type="Pfam" id="PF07731">
    <property type="entry name" value="Cu-oxidase_2"/>
    <property type="match status" value="1"/>
</dbReference>
<evidence type="ECO:0000256" key="2">
    <source>
        <dbReference type="ARBA" id="ARBA00023002"/>
    </source>
</evidence>
<comment type="caution">
    <text evidence="7">The sequence shown here is derived from an EMBL/GenBank/DDBJ whole genome shotgun (WGS) entry which is preliminary data.</text>
</comment>
<evidence type="ECO:0000256" key="3">
    <source>
        <dbReference type="SAM" id="SignalP"/>
    </source>
</evidence>
<keyword evidence="2" id="KW-0560">Oxidoreductase</keyword>
<dbReference type="InterPro" id="IPR008972">
    <property type="entry name" value="Cupredoxin"/>
</dbReference>
<evidence type="ECO:0000259" key="6">
    <source>
        <dbReference type="Pfam" id="PF07732"/>
    </source>
</evidence>
<dbReference type="PANTHER" id="PTHR11709">
    <property type="entry name" value="MULTI-COPPER OXIDASE"/>
    <property type="match status" value="1"/>
</dbReference>
<reference evidence="8" key="1">
    <citation type="submission" date="2018-06" db="EMBL/GenBank/DDBJ databases">
        <title>Aestuariibacter litoralis strain KCTC 52945T.</title>
        <authorList>
            <person name="Li X."/>
            <person name="Salam N."/>
            <person name="Li J.-L."/>
            <person name="Chen Y.-M."/>
            <person name="Yang Z.-W."/>
            <person name="Zhang L.-Y."/>
            <person name="Han M.-X."/>
            <person name="Xiao M."/>
            <person name="Li W.-J."/>
        </authorList>
    </citation>
    <scope>NUCLEOTIDE SEQUENCE [LARGE SCALE GENOMIC DNA]</scope>
    <source>
        <strain evidence="8">KCTC 52945</strain>
    </source>
</reference>
<feature type="signal peptide" evidence="3">
    <location>
        <begin position="1"/>
        <end position="26"/>
    </location>
</feature>
<dbReference type="Pfam" id="PF00394">
    <property type="entry name" value="Cu-oxidase"/>
    <property type="match status" value="1"/>
</dbReference>
<dbReference type="InterPro" id="IPR045087">
    <property type="entry name" value="Cu-oxidase_fam"/>
</dbReference>
<feature type="domain" description="Plastocyanin-like" evidence="6">
    <location>
        <begin position="62"/>
        <end position="151"/>
    </location>
</feature>
<gene>
    <name evidence="7" type="ORF">DK847_00310</name>
</gene>
<dbReference type="AlphaFoldDB" id="A0A2W2BXX8"/>
<evidence type="ECO:0000259" key="4">
    <source>
        <dbReference type="Pfam" id="PF00394"/>
    </source>
</evidence>
<feature type="chain" id="PRO_5016165635" description="Multicopper oxidase family protein" evidence="3">
    <location>
        <begin position="27"/>
        <end position="459"/>
    </location>
</feature>
<keyword evidence="8" id="KW-1185">Reference proteome</keyword>
<name>A0A2W2BXX8_9HYPH</name>